<proteinExistence type="predicted"/>
<evidence type="ECO:0000313" key="1">
    <source>
        <dbReference type="EMBL" id="CAG8583520.1"/>
    </source>
</evidence>
<sequence>TSNDEDDSSQEINEDDYDGISSENQLYEIEKNQNFTSTFELFRSIIHLVQYGSAFDDLRIWMLPTVRNAADIYFEKISENVSATIIEKATLRYGASNIIDLSAHIKSWFSSNDKRFMMKYYEFILRISELALKKKTFEDFTVNFHLGIEFAT</sequence>
<organism evidence="1 2">
    <name type="scientific">Racocetra fulgida</name>
    <dbReference type="NCBI Taxonomy" id="60492"/>
    <lineage>
        <taxon>Eukaryota</taxon>
        <taxon>Fungi</taxon>
        <taxon>Fungi incertae sedis</taxon>
        <taxon>Mucoromycota</taxon>
        <taxon>Glomeromycotina</taxon>
        <taxon>Glomeromycetes</taxon>
        <taxon>Diversisporales</taxon>
        <taxon>Gigasporaceae</taxon>
        <taxon>Racocetra</taxon>
    </lineage>
</organism>
<dbReference type="AlphaFoldDB" id="A0A9N9C0H7"/>
<reference evidence="1" key="1">
    <citation type="submission" date="2021-06" db="EMBL/GenBank/DDBJ databases">
        <authorList>
            <person name="Kallberg Y."/>
            <person name="Tangrot J."/>
            <person name="Rosling A."/>
        </authorList>
    </citation>
    <scope>NUCLEOTIDE SEQUENCE</scope>
    <source>
        <strain evidence="1">IN212</strain>
    </source>
</reference>
<feature type="non-terminal residue" evidence="1">
    <location>
        <position position="152"/>
    </location>
</feature>
<dbReference type="OrthoDB" id="2430677at2759"/>
<gene>
    <name evidence="1" type="ORF">RFULGI_LOCUS5947</name>
</gene>
<dbReference type="Proteomes" id="UP000789396">
    <property type="component" value="Unassembled WGS sequence"/>
</dbReference>
<accession>A0A9N9C0H7</accession>
<evidence type="ECO:0000313" key="2">
    <source>
        <dbReference type="Proteomes" id="UP000789396"/>
    </source>
</evidence>
<dbReference type="EMBL" id="CAJVPZ010007227">
    <property type="protein sequence ID" value="CAG8583520.1"/>
    <property type="molecule type" value="Genomic_DNA"/>
</dbReference>
<keyword evidence="2" id="KW-1185">Reference proteome</keyword>
<name>A0A9N9C0H7_9GLOM</name>
<comment type="caution">
    <text evidence="1">The sequence shown here is derived from an EMBL/GenBank/DDBJ whole genome shotgun (WGS) entry which is preliminary data.</text>
</comment>
<protein>
    <submittedName>
        <fullName evidence="1">2811_t:CDS:1</fullName>
    </submittedName>
</protein>